<dbReference type="InterPro" id="IPR001647">
    <property type="entry name" value="HTH_TetR"/>
</dbReference>
<dbReference type="EMBL" id="JAOCKG010000007">
    <property type="protein sequence ID" value="MDH2052373.1"/>
    <property type="molecule type" value="Genomic_DNA"/>
</dbReference>
<keyword evidence="1" id="KW-0805">Transcription regulation</keyword>
<dbReference type="InterPro" id="IPR041490">
    <property type="entry name" value="KstR2_TetR_C"/>
</dbReference>
<dbReference type="SUPFAM" id="SSF48498">
    <property type="entry name" value="Tetracyclin repressor-like, C-terminal domain"/>
    <property type="match status" value="1"/>
</dbReference>
<dbReference type="Pfam" id="PF00440">
    <property type="entry name" value="TetR_N"/>
    <property type="match status" value="1"/>
</dbReference>
<dbReference type="Proteomes" id="UP001161276">
    <property type="component" value="Unassembled WGS sequence"/>
</dbReference>
<evidence type="ECO:0000256" key="2">
    <source>
        <dbReference type="ARBA" id="ARBA00023125"/>
    </source>
</evidence>
<accession>A0AA42WDD9</accession>
<comment type="caution">
    <text evidence="6">The sequence shown here is derived from an EMBL/GenBank/DDBJ whole genome shotgun (WGS) entry which is preliminary data.</text>
</comment>
<feature type="DNA-binding region" description="H-T-H motif" evidence="4">
    <location>
        <begin position="33"/>
        <end position="52"/>
    </location>
</feature>
<evidence type="ECO:0000256" key="3">
    <source>
        <dbReference type="ARBA" id="ARBA00023163"/>
    </source>
</evidence>
<evidence type="ECO:0000259" key="5">
    <source>
        <dbReference type="PROSITE" id="PS50977"/>
    </source>
</evidence>
<name>A0AA42WDD9_9BURK</name>
<feature type="domain" description="HTH tetR-type" evidence="5">
    <location>
        <begin position="10"/>
        <end position="70"/>
    </location>
</feature>
<organism evidence="6 7">
    <name type="scientific">Achromobacter marplatensis</name>
    <dbReference type="NCBI Taxonomy" id="470868"/>
    <lineage>
        <taxon>Bacteria</taxon>
        <taxon>Pseudomonadati</taxon>
        <taxon>Pseudomonadota</taxon>
        <taxon>Betaproteobacteria</taxon>
        <taxon>Burkholderiales</taxon>
        <taxon>Alcaligenaceae</taxon>
        <taxon>Achromobacter</taxon>
    </lineage>
</organism>
<dbReference type="InterPro" id="IPR009057">
    <property type="entry name" value="Homeodomain-like_sf"/>
</dbReference>
<evidence type="ECO:0000256" key="1">
    <source>
        <dbReference type="ARBA" id="ARBA00023015"/>
    </source>
</evidence>
<sequence length="198" mass="22517">MASKKTEELPANRDRILKGAAALYAKRGFHAVGMNELCAALDLSRGAFYHYFPSKDDLLEEICRQYMTKLLHLAKVSKAEESDPTMRLRRLGSELISVIGAHRDELAVCFRETISLADDRRQGVLALHAAYERIWKETLIEGEKTGVFVPYSRFRLKALLGMYYYSYLWIDPTSTSSIRQTNETFESILAAVSSRTQP</sequence>
<dbReference type="GO" id="GO:0000976">
    <property type="term" value="F:transcription cis-regulatory region binding"/>
    <property type="evidence" value="ECO:0007669"/>
    <property type="project" value="TreeGrafter"/>
</dbReference>
<dbReference type="PANTHER" id="PTHR30055">
    <property type="entry name" value="HTH-TYPE TRANSCRIPTIONAL REGULATOR RUTR"/>
    <property type="match status" value="1"/>
</dbReference>
<dbReference type="PRINTS" id="PR00455">
    <property type="entry name" value="HTHTETR"/>
</dbReference>
<keyword evidence="3" id="KW-0804">Transcription</keyword>
<dbReference type="Gene3D" id="1.10.357.10">
    <property type="entry name" value="Tetracycline Repressor, domain 2"/>
    <property type="match status" value="1"/>
</dbReference>
<dbReference type="InterPro" id="IPR050109">
    <property type="entry name" value="HTH-type_TetR-like_transc_reg"/>
</dbReference>
<dbReference type="Pfam" id="PF17932">
    <property type="entry name" value="TetR_C_24"/>
    <property type="match status" value="1"/>
</dbReference>
<evidence type="ECO:0000313" key="7">
    <source>
        <dbReference type="Proteomes" id="UP001161276"/>
    </source>
</evidence>
<gene>
    <name evidence="6" type="ORF">N5K24_18355</name>
</gene>
<protein>
    <submittedName>
        <fullName evidence="6">TetR/AcrR family transcriptional regulator</fullName>
    </submittedName>
</protein>
<evidence type="ECO:0000256" key="4">
    <source>
        <dbReference type="PROSITE-ProRule" id="PRU00335"/>
    </source>
</evidence>
<dbReference type="SUPFAM" id="SSF46689">
    <property type="entry name" value="Homeodomain-like"/>
    <property type="match status" value="1"/>
</dbReference>
<keyword evidence="2 4" id="KW-0238">DNA-binding</keyword>
<reference evidence="6" key="1">
    <citation type="submission" date="2022-09" db="EMBL/GenBank/DDBJ databases">
        <title>Intensive care unit water sources are persistently colonized with multi-drug resistant bacteria and are the site of extensive horizontal gene transfer of antibiotic resistance genes.</title>
        <authorList>
            <person name="Diorio-Toth L."/>
        </authorList>
    </citation>
    <scope>NUCLEOTIDE SEQUENCE</scope>
    <source>
        <strain evidence="6">GD03676</strain>
    </source>
</reference>
<dbReference type="RefSeq" id="WP_280027868.1">
    <property type="nucleotide sequence ID" value="NZ_JAOCKG010000007.1"/>
</dbReference>
<proteinExistence type="predicted"/>
<dbReference type="AlphaFoldDB" id="A0AA42WDD9"/>
<dbReference type="GO" id="GO:0003700">
    <property type="term" value="F:DNA-binding transcription factor activity"/>
    <property type="evidence" value="ECO:0007669"/>
    <property type="project" value="TreeGrafter"/>
</dbReference>
<dbReference type="PROSITE" id="PS50977">
    <property type="entry name" value="HTH_TETR_2"/>
    <property type="match status" value="1"/>
</dbReference>
<dbReference type="InterPro" id="IPR036271">
    <property type="entry name" value="Tet_transcr_reg_TetR-rel_C_sf"/>
</dbReference>
<evidence type="ECO:0000313" key="6">
    <source>
        <dbReference type="EMBL" id="MDH2052373.1"/>
    </source>
</evidence>
<dbReference type="PANTHER" id="PTHR30055:SF234">
    <property type="entry name" value="HTH-TYPE TRANSCRIPTIONAL REGULATOR BETI"/>
    <property type="match status" value="1"/>
</dbReference>